<accession>A0A1W1VY54</accession>
<dbReference type="Proteomes" id="UP000192569">
    <property type="component" value="Chromosome I"/>
</dbReference>
<dbReference type="STRING" id="698762.SAMN00808754_1951"/>
<evidence type="ECO:0000313" key="2">
    <source>
        <dbReference type="Proteomes" id="UP000192569"/>
    </source>
</evidence>
<reference evidence="1 2" key="1">
    <citation type="submission" date="2017-04" db="EMBL/GenBank/DDBJ databases">
        <authorList>
            <person name="Afonso C.L."/>
            <person name="Miller P.J."/>
            <person name="Scott M.A."/>
            <person name="Spackman E."/>
            <person name="Goraichik I."/>
            <person name="Dimitrov K.M."/>
            <person name="Suarez D.L."/>
            <person name="Swayne D.E."/>
        </authorList>
    </citation>
    <scope>NUCLEOTIDE SEQUENCE [LARGE SCALE GENOMIC DNA]</scope>
    <source>
        <strain evidence="1 2">ToBE</strain>
    </source>
</reference>
<sequence length="58" mass="7106">MKSEENRKVRVLGVDLVDGMPDYKKTPEENWEEYRKRYYEVYGIWLPTYEEAKQEMNA</sequence>
<dbReference type="RefSeq" id="WP_157109912.1">
    <property type="nucleotide sequence ID" value="NZ_LT838272.1"/>
</dbReference>
<keyword evidence="2" id="KW-1185">Reference proteome</keyword>
<organism evidence="1 2">
    <name type="scientific">Thermanaeromonas toyohensis ToBE</name>
    <dbReference type="NCBI Taxonomy" id="698762"/>
    <lineage>
        <taxon>Bacteria</taxon>
        <taxon>Bacillati</taxon>
        <taxon>Bacillota</taxon>
        <taxon>Clostridia</taxon>
        <taxon>Neomoorellales</taxon>
        <taxon>Neomoorellaceae</taxon>
        <taxon>Thermanaeromonas</taxon>
    </lineage>
</organism>
<dbReference type="AlphaFoldDB" id="A0A1W1VY54"/>
<dbReference type="EMBL" id="LT838272">
    <property type="protein sequence ID" value="SMB97794.1"/>
    <property type="molecule type" value="Genomic_DNA"/>
</dbReference>
<gene>
    <name evidence="1" type="ORF">SAMN00808754_1951</name>
</gene>
<protein>
    <submittedName>
        <fullName evidence="1">Uncharacterized protein</fullName>
    </submittedName>
</protein>
<proteinExistence type="predicted"/>
<evidence type="ECO:0000313" key="1">
    <source>
        <dbReference type="EMBL" id="SMB97794.1"/>
    </source>
</evidence>
<name>A0A1W1VY54_9FIRM</name>